<reference evidence="1 2" key="1">
    <citation type="submission" date="2020-08" db="EMBL/GenBank/DDBJ databases">
        <title>Genomic Encyclopedia of Type Strains, Phase IV (KMG-IV): sequencing the most valuable type-strain genomes for metagenomic binning, comparative biology and taxonomic classification.</title>
        <authorList>
            <person name="Goeker M."/>
        </authorList>
    </citation>
    <scope>NUCLEOTIDE SEQUENCE [LARGE SCALE GENOMIC DNA]</scope>
    <source>
        <strain evidence="1 2">DSM 101064</strain>
    </source>
</reference>
<evidence type="ECO:0000313" key="2">
    <source>
        <dbReference type="Proteomes" id="UP000535415"/>
    </source>
</evidence>
<evidence type="ECO:0000313" key="1">
    <source>
        <dbReference type="EMBL" id="MBB5721556.1"/>
    </source>
</evidence>
<name>A0A7W9EZ41_9RHOB</name>
<proteinExistence type="predicted"/>
<accession>A0A7W9EZ41</accession>
<keyword evidence="2" id="KW-1185">Reference proteome</keyword>
<comment type="caution">
    <text evidence="1">The sequence shown here is derived from an EMBL/GenBank/DDBJ whole genome shotgun (WGS) entry which is preliminary data.</text>
</comment>
<organism evidence="1 2">
    <name type="scientific">Yoonia ponticola</name>
    <dbReference type="NCBI Taxonomy" id="1524255"/>
    <lineage>
        <taxon>Bacteria</taxon>
        <taxon>Pseudomonadati</taxon>
        <taxon>Pseudomonadota</taxon>
        <taxon>Alphaproteobacteria</taxon>
        <taxon>Rhodobacterales</taxon>
        <taxon>Paracoccaceae</taxon>
        <taxon>Yoonia</taxon>
    </lineage>
</organism>
<dbReference type="Proteomes" id="UP000535415">
    <property type="component" value="Unassembled WGS sequence"/>
</dbReference>
<dbReference type="EMBL" id="JACIJM010000003">
    <property type="protein sequence ID" value="MBB5721556.1"/>
    <property type="molecule type" value="Genomic_DNA"/>
</dbReference>
<gene>
    <name evidence="1" type="ORF">FHS72_001168</name>
</gene>
<sequence length="97" mass="10965">MSHREGIIDALIVNHGVYDGGFAVDAAGQRRNAPFVEIPHISGPNRSVTSYGAEIRFENNTPRFRVLNKVMPWLRFNCAPRRDDDTACDMHRAPLMQ</sequence>
<protein>
    <submittedName>
        <fullName evidence="1">Uncharacterized protein</fullName>
    </submittedName>
</protein>
<dbReference type="AlphaFoldDB" id="A0A7W9EZ41"/>